<dbReference type="InterPro" id="IPR001509">
    <property type="entry name" value="Epimerase_deHydtase"/>
</dbReference>
<dbReference type="Gene3D" id="3.40.50.720">
    <property type="entry name" value="NAD(P)-binding Rossmann-like Domain"/>
    <property type="match status" value="1"/>
</dbReference>
<feature type="domain" description="DUF1731" evidence="3">
    <location>
        <begin position="251"/>
        <end position="296"/>
    </location>
</feature>
<dbReference type="Proteomes" id="UP000790580">
    <property type="component" value="Unassembled WGS sequence"/>
</dbReference>
<evidence type="ECO:0000259" key="3">
    <source>
        <dbReference type="Pfam" id="PF08338"/>
    </source>
</evidence>
<sequence>MKIAIAGGSGFVGKHLTMKLVAEGHQVVILTRNKPHTQHKDITYVEWLTEQAEPEKALTDITAFINLAGENLNSGRWTKAKKQDILQSRIDATKEITRIITKMETKPKILINASAIGYYGTSEESTFTEQTDKSGNDFLANVVKTWEQAANDVPDSVRVVFARFGMILDKDEGALNKMLLPYKLFIGGPLGSGKQWLSWIHIDDLVNAIHFCLMQGEISGPVNMTASEPLRMNDFGKTLGSVLNKPHWAPVPAFLLKIVLGEMSILVVEGQRVLPDKLQEHGFTFQYPNLKPALINILR</sequence>
<protein>
    <submittedName>
        <fullName evidence="4">TIGR01777 family oxidoreductase</fullName>
    </submittedName>
</protein>
<dbReference type="RefSeq" id="WP_088074234.1">
    <property type="nucleotide sequence ID" value="NZ_JAHQCR010000004.1"/>
</dbReference>
<proteinExistence type="inferred from homology"/>
<dbReference type="CDD" id="cd05242">
    <property type="entry name" value="SDR_a8"/>
    <property type="match status" value="1"/>
</dbReference>
<dbReference type="InterPro" id="IPR036291">
    <property type="entry name" value="NAD(P)-bd_dom_sf"/>
</dbReference>
<name>A0ABS6JMR7_9BACI</name>
<dbReference type="InterPro" id="IPR010099">
    <property type="entry name" value="SDR39U1"/>
</dbReference>
<accession>A0ABS6JMR7</accession>
<keyword evidence="5" id="KW-1185">Reference proteome</keyword>
<dbReference type="InterPro" id="IPR013549">
    <property type="entry name" value="DUF1731"/>
</dbReference>
<comment type="similarity">
    <text evidence="1">Belongs to the NAD(P)-dependent epimerase/dehydratase family. SDR39U1 subfamily.</text>
</comment>
<dbReference type="NCBIfam" id="TIGR01777">
    <property type="entry name" value="yfcH"/>
    <property type="match status" value="1"/>
</dbReference>
<dbReference type="SUPFAM" id="SSF51735">
    <property type="entry name" value="NAD(P)-binding Rossmann-fold domains"/>
    <property type="match status" value="1"/>
</dbReference>
<evidence type="ECO:0000259" key="2">
    <source>
        <dbReference type="Pfam" id="PF01370"/>
    </source>
</evidence>
<dbReference type="PANTHER" id="PTHR11092">
    <property type="entry name" value="SUGAR NUCLEOTIDE EPIMERASE RELATED"/>
    <property type="match status" value="1"/>
</dbReference>
<gene>
    <name evidence="4" type="ORF">KS407_00210</name>
</gene>
<evidence type="ECO:0000313" key="5">
    <source>
        <dbReference type="Proteomes" id="UP000790580"/>
    </source>
</evidence>
<dbReference type="EMBL" id="JAHQCR010000004">
    <property type="protein sequence ID" value="MBU9719858.1"/>
    <property type="molecule type" value="Genomic_DNA"/>
</dbReference>
<evidence type="ECO:0000313" key="4">
    <source>
        <dbReference type="EMBL" id="MBU9719858.1"/>
    </source>
</evidence>
<comment type="caution">
    <text evidence="4">The sequence shown here is derived from an EMBL/GenBank/DDBJ whole genome shotgun (WGS) entry which is preliminary data.</text>
</comment>
<organism evidence="4 5">
    <name type="scientific">Evansella alkalicola</name>
    <dbReference type="NCBI Taxonomy" id="745819"/>
    <lineage>
        <taxon>Bacteria</taxon>
        <taxon>Bacillati</taxon>
        <taxon>Bacillota</taxon>
        <taxon>Bacilli</taxon>
        <taxon>Bacillales</taxon>
        <taxon>Bacillaceae</taxon>
        <taxon>Evansella</taxon>
    </lineage>
</organism>
<dbReference type="Pfam" id="PF01370">
    <property type="entry name" value="Epimerase"/>
    <property type="match status" value="1"/>
</dbReference>
<reference evidence="4 5" key="1">
    <citation type="submission" date="2021-06" db="EMBL/GenBank/DDBJ databases">
        <title>Bacillus sp. RD4P76, an endophyte from a halophyte.</title>
        <authorList>
            <person name="Sun J.-Q."/>
        </authorList>
    </citation>
    <scope>NUCLEOTIDE SEQUENCE [LARGE SCALE GENOMIC DNA]</scope>
    <source>
        <strain evidence="4 5">JCM 17098</strain>
    </source>
</reference>
<feature type="domain" description="NAD-dependent epimerase/dehydratase" evidence="2">
    <location>
        <begin position="3"/>
        <end position="131"/>
    </location>
</feature>
<dbReference type="PANTHER" id="PTHR11092:SF0">
    <property type="entry name" value="EPIMERASE FAMILY PROTEIN SDR39U1"/>
    <property type="match status" value="1"/>
</dbReference>
<dbReference type="Pfam" id="PF08338">
    <property type="entry name" value="DUF1731"/>
    <property type="match status" value="1"/>
</dbReference>
<evidence type="ECO:0000256" key="1">
    <source>
        <dbReference type="ARBA" id="ARBA00009353"/>
    </source>
</evidence>